<dbReference type="InterPro" id="IPR014729">
    <property type="entry name" value="Rossmann-like_a/b/a_fold"/>
</dbReference>
<evidence type="ECO:0000256" key="1">
    <source>
        <dbReference type="ARBA" id="ARBA00012089"/>
    </source>
</evidence>
<dbReference type="CDD" id="cd06156">
    <property type="entry name" value="eu_AANH_C_2"/>
    <property type="match status" value="1"/>
</dbReference>
<feature type="domain" description="Diphthamide synthase" evidence="7">
    <location>
        <begin position="250"/>
        <end position="336"/>
    </location>
</feature>
<dbReference type="InterPro" id="IPR035959">
    <property type="entry name" value="RutC-like_sf"/>
</dbReference>
<evidence type="ECO:0000259" key="7">
    <source>
        <dbReference type="Pfam" id="PF01902"/>
    </source>
</evidence>
<dbReference type="Gene3D" id="3.40.50.620">
    <property type="entry name" value="HUPs"/>
    <property type="match status" value="1"/>
</dbReference>
<dbReference type="Proteomes" id="UP000294003">
    <property type="component" value="Unassembled WGS sequence"/>
</dbReference>
<dbReference type="EC" id="6.3.1.14" evidence="1"/>
<dbReference type="InterPro" id="IPR030662">
    <property type="entry name" value="DPH6/MJ0570"/>
</dbReference>
<organism evidence="8 9">
    <name type="scientific">Monosporascus cannonballus</name>
    <dbReference type="NCBI Taxonomy" id="155416"/>
    <lineage>
        <taxon>Eukaryota</taxon>
        <taxon>Fungi</taxon>
        <taxon>Dikarya</taxon>
        <taxon>Ascomycota</taxon>
        <taxon>Pezizomycotina</taxon>
        <taxon>Sordariomycetes</taxon>
        <taxon>Xylariomycetidae</taxon>
        <taxon>Xylariales</taxon>
        <taxon>Xylariales incertae sedis</taxon>
        <taxon>Monosporascus</taxon>
    </lineage>
</organism>
<comment type="catalytic activity">
    <reaction evidence="5">
        <text>diphthine-[translation elongation factor 2] + NH4(+) + ATP = diphthamide-[translation elongation factor 2] + AMP + diphosphate + H(+)</text>
        <dbReference type="Rhea" id="RHEA:19753"/>
        <dbReference type="Rhea" id="RHEA-COMP:10172"/>
        <dbReference type="Rhea" id="RHEA-COMP:10174"/>
        <dbReference type="ChEBI" id="CHEBI:15378"/>
        <dbReference type="ChEBI" id="CHEBI:16692"/>
        <dbReference type="ChEBI" id="CHEBI:28938"/>
        <dbReference type="ChEBI" id="CHEBI:30616"/>
        <dbReference type="ChEBI" id="CHEBI:33019"/>
        <dbReference type="ChEBI" id="CHEBI:82696"/>
        <dbReference type="ChEBI" id="CHEBI:456215"/>
        <dbReference type="EC" id="6.3.1.14"/>
    </reaction>
</comment>
<dbReference type="EMBL" id="QJNS01000043">
    <property type="protein sequence ID" value="RYO91288.1"/>
    <property type="molecule type" value="Genomic_DNA"/>
</dbReference>
<proteinExistence type="predicted"/>
<dbReference type="InterPro" id="IPR002761">
    <property type="entry name" value="Diphthami_syn_dom"/>
</dbReference>
<dbReference type="Gene3D" id="3.30.1330.40">
    <property type="entry name" value="RutC-like"/>
    <property type="match status" value="2"/>
</dbReference>
<feature type="compositionally biased region" description="Polar residues" evidence="6">
    <location>
        <begin position="146"/>
        <end position="156"/>
    </location>
</feature>
<feature type="region of interest" description="Disordered" evidence="6">
    <location>
        <begin position="133"/>
        <end position="163"/>
    </location>
</feature>
<evidence type="ECO:0000256" key="6">
    <source>
        <dbReference type="SAM" id="MobiDB-lite"/>
    </source>
</evidence>
<protein>
    <recommendedName>
        <fullName evidence="2">Diphthine--ammonia ligase</fullName>
        <ecNumber evidence="1">6.3.1.14</ecNumber>
    </recommendedName>
    <alternativeName>
        <fullName evidence="3">Diphthamide synthase</fullName>
    </alternativeName>
    <alternativeName>
        <fullName evidence="4">Diphthamide synthetase</fullName>
    </alternativeName>
</protein>
<evidence type="ECO:0000256" key="5">
    <source>
        <dbReference type="ARBA" id="ARBA00048108"/>
    </source>
</evidence>
<dbReference type="Gene3D" id="3.90.1490.10">
    <property type="entry name" value="putative n-type atp pyrophosphatase, domain 2"/>
    <property type="match status" value="1"/>
</dbReference>
<reference evidence="8 9" key="1">
    <citation type="submission" date="2018-06" db="EMBL/GenBank/DDBJ databases">
        <title>Complete Genomes of Monosporascus.</title>
        <authorList>
            <person name="Robinson A.J."/>
            <person name="Natvig D.O."/>
        </authorList>
    </citation>
    <scope>NUCLEOTIDE SEQUENCE [LARGE SCALE GENOMIC DNA]</scope>
    <source>
        <strain evidence="8 9">CBS 609.92</strain>
    </source>
</reference>
<dbReference type="PANTHER" id="PTHR12196:SF2">
    <property type="entry name" value="DIPHTHINE--AMMONIA LIGASE"/>
    <property type="match status" value="1"/>
</dbReference>
<dbReference type="Pfam" id="PF01902">
    <property type="entry name" value="Diphthami_syn_2"/>
    <property type="match status" value="1"/>
</dbReference>
<feature type="region of interest" description="Disordered" evidence="6">
    <location>
        <begin position="41"/>
        <end position="79"/>
    </location>
</feature>
<evidence type="ECO:0000313" key="9">
    <source>
        <dbReference type="Proteomes" id="UP000294003"/>
    </source>
</evidence>
<evidence type="ECO:0000313" key="8">
    <source>
        <dbReference type="EMBL" id="RYO91288.1"/>
    </source>
</evidence>
<sequence length="892" mass="95661">MAEGALNVIALVSGGKDSFFSILHCLTNGHRVVALANLHPPPTSSAATATRHLSQGAPGSQQRAFSPGARAQDHQGEEDEADLNSFMYQTVGHQVIPLYAQATGLPLFRRPIEGTAVHDGLSYQYQRREIKAAATTEPEAVPRSGLSATSSCQQPSGCHPAEDETESLIPLLRDVLGAHPEANALSTGAILSTYQRTRVESVALRLDLVPLSFLWQFPDLPLGRNFGANGVLGKGSSITGQQKPCRGDAQLLRDMAAAGLDARIIKVASAGLDDTFLWENVATEAGLRRVERAMGRFGGGGRGSVLGEGGEFETLVVDGPQLLFKGRVVVREENTKVVREGGGSAWLSIRDAAVEMKEKAPPEETDTKDSGIRIPELLDPMFEVTLEALNKADEPGHDDSILDSQLRLPFLTGVPASDSTQQWRFFGSNGDQDQSGVEAQTARVVADIRLQLQQKAQSASAITNAVIILRHMSDFPTINRLYGSFFEEPNPPSRVTISCGDVLPEGCSIAVYLAVYTRLDSDPASRRGLHVQSRSYWAPANIGPYSQAIAVPLLAPPPAEDDIDGQDRTRRQHYGANSNLAVYIAGQIPLIPASMTLPDAEDTPLHITLALQHLWRVAAATDVQWWSSAVAYFPRSPSCADMRRRAALAAAAWRSAHLWGTESSSSSASSEGEEAGPDLWDQKYNKAYQSFVHGTDGETHSVPDWEVLGGFNADDSGEATTWRRRCLPFVFAAEVEELPRSAGVEWHAHLGLAKVGAGSVRVFSSSGSSAPTLELHHVVVDAASGAFVQTAAAMPRAGTGTGQGLDAAVLDLGRAVARSLSRMRGSADDDPSLTDDVASPHLLYADAEAFPMVPAAAQGRWAMVPCRSMWDSRGERLSMVAIFQSRFRTGSS</sequence>
<gene>
    <name evidence="8" type="ORF">DL762_002274</name>
</gene>
<comment type="caution">
    <text evidence="8">The sequence shown here is derived from an EMBL/GenBank/DDBJ whole genome shotgun (WGS) entry which is preliminary data.</text>
</comment>
<dbReference type="CDD" id="cd01994">
    <property type="entry name" value="AANH_PF0828-like"/>
    <property type="match status" value="1"/>
</dbReference>
<keyword evidence="9" id="KW-1185">Reference proteome</keyword>
<dbReference type="CDD" id="cd06155">
    <property type="entry name" value="eu_AANH_C_1"/>
    <property type="match status" value="1"/>
</dbReference>
<evidence type="ECO:0000256" key="2">
    <source>
        <dbReference type="ARBA" id="ARBA00018426"/>
    </source>
</evidence>
<accession>A0ABY0HDY9</accession>
<dbReference type="PANTHER" id="PTHR12196">
    <property type="entry name" value="DOMAIN OF UNKNOWN FUNCTION 71 DUF71 -CONTAINING PROTEIN"/>
    <property type="match status" value="1"/>
</dbReference>
<feature type="compositionally biased region" description="Polar residues" evidence="6">
    <location>
        <begin position="44"/>
        <end position="64"/>
    </location>
</feature>
<dbReference type="SUPFAM" id="SSF55298">
    <property type="entry name" value="YjgF-like"/>
    <property type="match status" value="2"/>
</dbReference>
<evidence type="ECO:0000256" key="4">
    <source>
        <dbReference type="ARBA" id="ARBA00031552"/>
    </source>
</evidence>
<dbReference type="SUPFAM" id="SSF52402">
    <property type="entry name" value="Adenine nucleotide alpha hydrolases-like"/>
    <property type="match status" value="1"/>
</dbReference>
<name>A0ABY0HDY9_9PEZI</name>
<evidence type="ECO:0000256" key="3">
    <source>
        <dbReference type="ARBA" id="ARBA00029814"/>
    </source>
</evidence>